<keyword evidence="2" id="KW-1185">Reference proteome</keyword>
<evidence type="ECO:0000313" key="2">
    <source>
        <dbReference type="Proteomes" id="UP001241377"/>
    </source>
</evidence>
<proteinExistence type="predicted"/>
<organism evidence="1 2">
    <name type="scientific">Naganishia cerealis</name>
    <dbReference type="NCBI Taxonomy" id="610337"/>
    <lineage>
        <taxon>Eukaryota</taxon>
        <taxon>Fungi</taxon>
        <taxon>Dikarya</taxon>
        <taxon>Basidiomycota</taxon>
        <taxon>Agaricomycotina</taxon>
        <taxon>Tremellomycetes</taxon>
        <taxon>Filobasidiales</taxon>
        <taxon>Filobasidiaceae</taxon>
        <taxon>Naganishia</taxon>
    </lineage>
</organism>
<name>A0ACC2UVU2_9TREE</name>
<accession>A0ACC2UVU2</accession>
<dbReference type="Proteomes" id="UP001241377">
    <property type="component" value="Unassembled WGS sequence"/>
</dbReference>
<sequence>MTGTCSTTLKVIGVTSIGLLGSSLSFQGMKAIPNMIRNINSGDKPVDLQLAARTVRLGGAISTFLTGLASVALLLIYKAAPVNEKHPYLIYTALAAPVSMGLIWYKSWTNQKRVICGARGERRAQRVMRASKAAAAGANSATGAGAKDDLTKSYIHVSDEESSVSTPSSSAPGSPQTTASATKDLEQELSIEEEVEQALRKKEHVHDLRSIAAAQVYGGGVAFVGFALGLIGLVGDIYFNV</sequence>
<dbReference type="EMBL" id="JASBWR010000160">
    <property type="protein sequence ID" value="KAJ9090876.1"/>
    <property type="molecule type" value="Genomic_DNA"/>
</dbReference>
<comment type="caution">
    <text evidence="1">The sequence shown here is derived from an EMBL/GenBank/DDBJ whole genome shotgun (WGS) entry which is preliminary data.</text>
</comment>
<evidence type="ECO:0000313" key="1">
    <source>
        <dbReference type="EMBL" id="KAJ9090876.1"/>
    </source>
</evidence>
<reference evidence="1" key="1">
    <citation type="submission" date="2023-04" db="EMBL/GenBank/DDBJ databases">
        <title>Draft Genome sequencing of Naganishia species isolated from polar environments using Oxford Nanopore Technology.</title>
        <authorList>
            <person name="Leo P."/>
            <person name="Venkateswaran K."/>
        </authorList>
    </citation>
    <scope>NUCLEOTIDE SEQUENCE</scope>
    <source>
        <strain evidence="1">MNA-CCFEE 5261</strain>
    </source>
</reference>
<protein>
    <submittedName>
        <fullName evidence="1">Uncharacterized protein</fullName>
    </submittedName>
</protein>
<gene>
    <name evidence="1" type="ORF">QFC19_009388</name>
</gene>